<reference evidence="2 3" key="1">
    <citation type="submission" date="2018-07" db="EMBL/GenBank/DDBJ databases">
        <title>Genomic Encyclopedia of Type Strains, Phase IV (KMG-IV): sequencing the most valuable type-strain genomes for metagenomic binning, comparative biology and taxonomic classification.</title>
        <authorList>
            <person name="Goeker M."/>
        </authorList>
    </citation>
    <scope>NUCLEOTIDE SEQUENCE [LARGE SCALE GENOMIC DNA]</scope>
    <source>
        <strain evidence="2 3">DSM 44952</strain>
    </source>
</reference>
<gene>
    <name evidence="2" type="ORF">DFR68_101367</name>
</gene>
<organism evidence="2 3">
    <name type="scientific">Nocardia mexicana</name>
    <dbReference type="NCBI Taxonomy" id="279262"/>
    <lineage>
        <taxon>Bacteria</taxon>
        <taxon>Bacillati</taxon>
        <taxon>Actinomycetota</taxon>
        <taxon>Actinomycetes</taxon>
        <taxon>Mycobacteriales</taxon>
        <taxon>Nocardiaceae</taxon>
        <taxon>Nocardia</taxon>
    </lineage>
</organism>
<keyword evidence="3" id="KW-1185">Reference proteome</keyword>
<feature type="region of interest" description="Disordered" evidence="1">
    <location>
        <begin position="102"/>
        <end position="121"/>
    </location>
</feature>
<feature type="compositionally biased region" description="Basic residues" evidence="1">
    <location>
        <begin position="109"/>
        <end position="121"/>
    </location>
</feature>
<protein>
    <submittedName>
        <fullName evidence="2">Uncharacterized protein</fullName>
    </submittedName>
</protein>
<comment type="caution">
    <text evidence="2">The sequence shown here is derived from an EMBL/GenBank/DDBJ whole genome shotgun (WGS) entry which is preliminary data.</text>
</comment>
<dbReference type="Proteomes" id="UP000255355">
    <property type="component" value="Unassembled WGS sequence"/>
</dbReference>
<accession>A0A370HE60</accession>
<evidence type="ECO:0000313" key="3">
    <source>
        <dbReference type="Proteomes" id="UP000255355"/>
    </source>
</evidence>
<dbReference type="RefSeq" id="WP_068030251.1">
    <property type="nucleotide sequence ID" value="NZ_QQAZ01000001.1"/>
</dbReference>
<dbReference type="EMBL" id="QQAZ01000001">
    <property type="protein sequence ID" value="RDI55534.1"/>
    <property type="molecule type" value="Genomic_DNA"/>
</dbReference>
<dbReference type="STRING" id="1210089.GCA_001613165_07096"/>
<sequence>MTDDTRSTPPPHTGGVRPPYVFLDPAPRPAEVDSEVAVATDRLVRHLFDVGLQLHTLQAVFDNPGTTRAEIRAAGAAVGAIIDDLDLLIRDAGLAMLSFTTERIPTHSSQRRRQGARRPRG</sequence>
<proteinExistence type="predicted"/>
<evidence type="ECO:0000256" key="1">
    <source>
        <dbReference type="SAM" id="MobiDB-lite"/>
    </source>
</evidence>
<dbReference type="AlphaFoldDB" id="A0A370HE60"/>
<feature type="region of interest" description="Disordered" evidence="1">
    <location>
        <begin position="1"/>
        <end position="27"/>
    </location>
</feature>
<name>A0A370HE60_9NOCA</name>
<evidence type="ECO:0000313" key="2">
    <source>
        <dbReference type="EMBL" id="RDI55534.1"/>
    </source>
</evidence>